<sequence>FICVVSLYSIALLCCIGVIRSLSCCYHAKDNLMCRDVCEQVIKHTYTYTQFLY</sequence>
<accession>A0A663EZR5</accession>
<protein>
    <submittedName>
        <fullName evidence="2">Uncharacterized protein</fullName>
    </submittedName>
</protein>
<organism evidence="2 3">
    <name type="scientific">Aquila chrysaetos chrysaetos</name>
    <dbReference type="NCBI Taxonomy" id="223781"/>
    <lineage>
        <taxon>Eukaryota</taxon>
        <taxon>Metazoa</taxon>
        <taxon>Chordata</taxon>
        <taxon>Craniata</taxon>
        <taxon>Vertebrata</taxon>
        <taxon>Euteleostomi</taxon>
        <taxon>Archelosauria</taxon>
        <taxon>Archosauria</taxon>
        <taxon>Dinosauria</taxon>
        <taxon>Saurischia</taxon>
        <taxon>Theropoda</taxon>
        <taxon>Coelurosauria</taxon>
        <taxon>Aves</taxon>
        <taxon>Neognathae</taxon>
        <taxon>Neoaves</taxon>
        <taxon>Telluraves</taxon>
        <taxon>Accipitrimorphae</taxon>
        <taxon>Accipitriformes</taxon>
        <taxon>Accipitridae</taxon>
        <taxon>Accipitrinae</taxon>
        <taxon>Aquila</taxon>
    </lineage>
</organism>
<dbReference type="Ensembl" id="ENSACCT00020018325.1">
    <property type="protein sequence ID" value="ENSACCP00020017559.1"/>
    <property type="gene ID" value="ENSACCG00020012067.1"/>
</dbReference>
<dbReference type="Proteomes" id="UP000472275">
    <property type="component" value="Chromosome 18"/>
</dbReference>
<feature type="chain" id="PRO_5025640498" evidence="1">
    <location>
        <begin position="22"/>
        <end position="53"/>
    </location>
</feature>
<reference evidence="2" key="1">
    <citation type="submission" date="2025-08" db="UniProtKB">
        <authorList>
            <consortium name="Ensembl"/>
        </authorList>
    </citation>
    <scope>IDENTIFICATION</scope>
</reference>
<dbReference type="InParanoid" id="A0A663EZR5"/>
<evidence type="ECO:0000313" key="2">
    <source>
        <dbReference type="Ensembl" id="ENSACCP00020017559.1"/>
    </source>
</evidence>
<dbReference type="AlphaFoldDB" id="A0A663EZR5"/>
<name>A0A663EZR5_AQUCH</name>
<proteinExistence type="predicted"/>
<keyword evidence="1" id="KW-0732">Signal</keyword>
<evidence type="ECO:0000256" key="1">
    <source>
        <dbReference type="SAM" id="SignalP"/>
    </source>
</evidence>
<feature type="signal peptide" evidence="1">
    <location>
        <begin position="1"/>
        <end position="21"/>
    </location>
</feature>
<reference evidence="2" key="2">
    <citation type="submission" date="2025-09" db="UniProtKB">
        <authorList>
            <consortium name="Ensembl"/>
        </authorList>
    </citation>
    <scope>IDENTIFICATION</scope>
</reference>
<keyword evidence="3" id="KW-1185">Reference proteome</keyword>
<evidence type="ECO:0000313" key="3">
    <source>
        <dbReference type="Proteomes" id="UP000472275"/>
    </source>
</evidence>